<evidence type="ECO:0000259" key="2">
    <source>
        <dbReference type="Pfam" id="PF23713"/>
    </source>
</evidence>
<dbReference type="Pfam" id="PF23713">
    <property type="entry name" value="WHD_Egal"/>
    <property type="match status" value="1"/>
</dbReference>
<proteinExistence type="predicted"/>
<gene>
    <name evidence="4" type="primary">LOC106476656</name>
</gene>
<dbReference type="GeneID" id="106476656"/>
<dbReference type="Proteomes" id="UP000694941">
    <property type="component" value="Unplaced"/>
</dbReference>
<name>A0ABM1C1U8_LIMPO</name>
<evidence type="ECO:0000256" key="1">
    <source>
        <dbReference type="SAM" id="MobiDB-lite"/>
    </source>
</evidence>
<protein>
    <submittedName>
        <fullName evidence="4">Uncharacterized protein LOC106476656</fullName>
    </submittedName>
</protein>
<dbReference type="RefSeq" id="XP_013792752.1">
    <property type="nucleotide sequence ID" value="XM_013937298.2"/>
</dbReference>
<reference evidence="4" key="1">
    <citation type="submission" date="2025-08" db="UniProtKB">
        <authorList>
            <consortium name="RefSeq"/>
        </authorList>
    </citation>
    <scope>IDENTIFICATION</scope>
    <source>
        <tissue evidence="4">Muscle</tissue>
    </source>
</reference>
<feature type="domain" description="Egal-1 winged helix" evidence="2">
    <location>
        <begin position="100"/>
        <end position="160"/>
    </location>
</feature>
<dbReference type="Gene3D" id="2.40.50.140">
    <property type="entry name" value="Nucleic acid-binding proteins"/>
    <property type="match status" value="1"/>
</dbReference>
<dbReference type="InterPro" id="IPR056589">
    <property type="entry name" value="WH_Egal-1"/>
</dbReference>
<evidence type="ECO:0000313" key="4">
    <source>
        <dbReference type="RefSeq" id="XP_013792752.1"/>
    </source>
</evidence>
<dbReference type="InterPro" id="IPR012340">
    <property type="entry name" value="NA-bd_OB-fold"/>
</dbReference>
<sequence length="419" mass="48063">MYAFAISLNTKLPLFWSPVPDSAALTTDSTYFFSLAGDVDIIALDISHTLYHRERLILFPDGSFLTNTWTVQKVLSCLLDEFIKNGTKRKYSSSWSEKQLIEFWTEKVHRFGCISLQNLTGHASQLSAEARNAFGTSKTALKKFLSQHPDVFYIDNKNNVWPALSKREKTFPVSVSDHKEEINTENVDENQWQDISESLDNICESVGKIYRLFPVYGFITITQPVKTTVYFDVGTFEDGTKSKLYEYNIKPEDVVYLNAKRGPEGCEAHFRATKVWRPGYNLNIEDKNVSDLENRILNGHGVIQNIFNRYGFIQQDNQLHRTVFFHIRDIENPTGEHFDKLEDVLKKGEKVGFHAVPSSLKNSIAKWQATSVFIKHFENKSMFTIEDDQTILNSHCSSSSDKSDSSFSNYETLHEPKKT</sequence>
<keyword evidence="3" id="KW-1185">Reference proteome</keyword>
<evidence type="ECO:0000313" key="3">
    <source>
        <dbReference type="Proteomes" id="UP000694941"/>
    </source>
</evidence>
<accession>A0ABM1C1U8</accession>
<organism evidence="3 4">
    <name type="scientific">Limulus polyphemus</name>
    <name type="common">Atlantic horseshoe crab</name>
    <dbReference type="NCBI Taxonomy" id="6850"/>
    <lineage>
        <taxon>Eukaryota</taxon>
        <taxon>Metazoa</taxon>
        <taxon>Ecdysozoa</taxon>
        <taxon>Arthropoda</taxon>
        <taxon>Chelicerata</taxon>
        <taxon>Merostomata</taxon>
        <taxon>Xiphosura</taxon>
        <taxon>Limulidae</taxon>
        <taxon>Limulus</taxon>
    </lineage>
</organism>
<feature type="region of interest" description="Disordered" evidence="1">
    <location>
        <begin position="395"/>
        <end position="419"/>
    </location>
</feature>
<feature type="compositionally biased region" description="Low complexity" evidence="1">
    <location>
        <begin position="395"/>
        <end position="408"/>
    </location>
</feature>